<dbReference type="EMBL" id="JAINUF010000002">
    <property type="protein sequence ID" value="KAJ8373798.1"/>
    <property type="molecule type" value="Genomic_DNA"/>
</dbReference>
<gene>
    <name evidence="2" type="ORF">SKAU_G00043780</name>
</gene>
<feature type="region of interest" description="Disordered" evidence="1">
    <location>
        <begin position="138"/>
        <end position="158"/>
    </location>
</feature>
<comment type="caution">
    <text evidence="2">The sequence shown here is derived from an EMBL/GenBank/DDBJ whole genome shotgun (WGS) entry which is preliminary data.</text>
</comment>
<organism evidence="2 3">
    <name type="scientific">Synaphobranchus kaupii</name>
    <name type="common">Kaup's arrowtooth eel</name>
    <dbReference type="NCBI Taxonomy" id="118154"/>
    <lineage>
        <taxon>Eukaryota</taxon>
        <taxon>Metazoa</taxon>
        <taxon>Chordata</taxon>
        <taxon>Craniata</taxon>
        <taxon>Vertebrata</taxon>
        <taxon>Euteleostomi</taxon>
        <taxon>Actinopterygii</taxon>
        <taxon>Neopterygii</taxon>
        <taxon>Teleostei</taxon>
        <taxon>Anguilliformes</taxon>
        <taxon>Synaphobranchidae</taxon>
        <taxon>Synaphobranchus</taxon>
    </lineage>
</organism>
<protein>
    <submittedName>
        <fullName evidence="2">Uncharacterized protein</fullName>
    </submittedName>
</protein>
<keyword evidence="3" id="KW-1185">Reference proteome</keyword>
<reference evidence="2" key="1">
    <citation type="journal article" date="2023" name="Science">
        <title>Genome structures resolve the early diversification of teleost fishes.</title>
        <authorList>
            <person name="Parey E."/>
            <person name="Louis A."/>
            <person name="Montfort J."/>
            <person name="Bouchez O."/>
            <person name="Roques C."/>
            <person name="Iampietro C."/>
            <person name="Lluch J."/>
            <person name="Castinel A."/>
            <person name="Donnadieu C."/>
            <person name="Desvignes T."/>
            <person name="Floi Bucao C."/>
            <person name="Jouanno E."/>
            <person name="Wen M."/>
            <person name="Mejri S."/>
            <person name="Dirks R."/>
            <person name="Jansen H."/>
            <person name="Henkel C."/>
            <person name="Chen W.J."/>
            <person name="Zahm M."/>
            <person name="Cabau C."/>
            <person name="Klopp C."/>
            <person name="Thompson A.W."/>
            <person name="Robinson-Rechavi M."/>
            <person name="Braasch I."/>
            <person name="Lecointre G."/>
            <person name="Bobe J."/>
            <person name="Postlethwait J.H."/>
            <person name="Berthelot C."/>
            <person name="Roest Crollius H."/>
            <person name="Guiguen Y."/>
        </authorList>
    </citation>
    <scope>NUCLEOTIDE SEQUENCE</scope>
    <source>
        <strain evidence="2">WJC10195</strain>
    </source>
</reference>
<dbReference type="AlphaFoldDB" id="A0A9Q1G2H6"/>
<sequence length="158" mass="16563">MRQQAAVRHEGSVERGGRRLRRDVGAVCRAKAEQRVAGQAVCALRDQLPCSMGRGGWAGDRGISLPRAHPVRLSPPRPASCAVHEQQKSPLPQTHLTSLSGALALVHLEGSVMCAGRPCGLGRREAPADVGQEVWRAGGAGLEEKASGSTAPVPAGER</sequence>
<accession>A0A9Q1G2H6</accession>
<proteinExistence type="predicted"/>
<name>A0A9Q1G2H6_SYNKA</name>
<evidence type="ECO:0000256" key="1">
    <source>
        <dbReference type="SAM" id="MobiDB-lite"/>
    </source>
</evidence>
<evidence type="ECO:0000313" key="3">
    <source>
        <dbReference type="Proteomes" id="UP001152622"/>
    </source>
</evidence>
<evidence type="ECO:0000313" key="2">
    <source>
        <dbReference type="EMBL" id="KAJ8373798.1"/>
    </source>
</evidence>
<dbReference type="Proteomes" id="UP001152622">
    <property type="component" value="Chromosome 2"/>
</dbReference>